<dbReference type="Proteomes" id="UP000299102">
    <property type="component" value="Unassembled WGS sequence"/>
</dbReference>
<dbReference type="EMBL" id="BGZK01000115">
    <property type="protein sequence ID" value="GBP20160.1"/>
    <property type="molecule type" value="Genomic_DNA"/>
</dbReference>
<dbReference type="AlphaFoldDB" id="A0A4C1U1N0"/>
<protein>
    <submittedName>
        <fullName evidence="1">Uncharacterized protein</fullName>
    </submittedName>
</protein>
<organism evidence="1 2">
    <name type="scientific">Eumeta variegata</name>
    <name type="common">Bagworm moth</name>
    <name type="synonym">Eumeta japonica</name>
    <dbReference type="NCBI Taxonomy" id="151549"/>
    <lineage>
        <taxon>Eukaryota</taxon>
        <taxon>Metazoa</taxon>
        <taxon>Ecdysozoa</taxon>
        <taxon>Arthropoda</taxon>
        <taxon>Hexapoda</taxon>
        <taxon>Insecta</taxon>
        <taxon>Pterygota</taxon>
        <taxon>Neoptera</taxon>
        <taxon>Endopterygota</taxon>
        <taxon>Lepidoptera</taxon>
        <taxon>Glossata</taxon>
        <taxon>Ditrysia</taxon>
        <taxon>Tineoidea</taxon>
        <taxon>Psychidae</taxon>
        <taxon>Oiketicinae</taxon>
        <taxon>Eumeta</taxon>
    </lineage>
</organism>
<name>A0A4C1U1N0_EUMVA</name>
<keyword evidence="2" id="KW-1185">Reference proteome</keyword>
<evidence type="ECO:0000313" key="2">
    <source>
        <dbReference type="Proteomes" id="UP000299102"/>
    </source>
</evidence>
<evidence type="ECO:0000313" key="1">
    <source>
        <dbReference type="EMBL" id="GBP20160.1"/>
    </source>
</evidence>
<sequence>MFQPCDFVEDRMSRRIHQARSCSAIRCAQSIVGETRSSLAKGAVRARSVPFQGPLEPERGAAFEFVTCPGTLRGTQRPVRCSRWRSG</sequence>
<reference evidence="1 2" key="1">
    <citation type="journal article" date="2019" name="Commun. Biol.">
        <title>The bagworm genome reveals a unique fibroin gene that provides high tensile strength.</title>
        <authorList>
            <person name="Kono N."/>
            <person name="Nakamura H."/>
            <person name="Ohtoshi R."/>
            <person name="Tomita M."/>
            <person name="Numata K."/>
            <person name="Arakawa K."/>
        </authorList>
    </citation>
    <scope>NUCLEOTIDE SEQUENCE [LARGE SCALE GENOMIC DNA]</scope>
</reference>
<comment type="caution">
    <text evidence="1">The sequence shown here is derived from an EMBL/GenBank/DDBJ whole genome shotgun (WGS) entry which is preliminary data.</text>
</comment>
<gene>
    <name evidence="1" type="ORF">EVAR_5590_1</name>
</gene>
<proteinExistence type="predicted"/>
<accession>A0A4C1U1N0</accession>